<comment type="caution">
    <text evidence="2">The sequence shown here is derived from an EMBL/GenBank/DDBJ whole genome shotgun (WGS) entry which is preliminary data.</text>
</comment>
<proteinExistence type="predicted"/>
<name>A0A0F9F3K6_9ZZZZ</name>
<dbReference type="Pfam" id="PF13480">
    <property type="entry name" value="Acetyltransf_6"/>
    <property type="match status" value="1"/>
</dbReference>
<dbReference type="InterPro" id="IPR016181">
    <property type="entry name" value="Acyl_CoA_acyltransferase"/>
</dbReference>
<evidence type="ECO:0000259" key="1">
    <source>
        <dbReference type="Pfam" id="PF13480"/>
    </source>
</evidence>
<evidence type="ECO:0000313" key="2">
    <source>
        <dbReference type="EMBL" id="KKL51800.1"/>
    </source>
</evidence>
<organism evidence="2">
    <name type="scientific">marine sediment metagenome</name>
    <dbReference type="NCBI Taxonomy" id="412755"/>
    <lineage>
        <taxon>unclassified sequences</taxon>
        <taxon>metagenomes</taxon>
        <taxon>ecological metagenomes</taxon>
    </lineage>
</organism>
<feature type="domain" description="BioF2-like acetyltransferase" evidence="1">
    <location>
        <begin position="107"/>
        <end position="253"/>
    </location>
</feature>
<dbReference type="InterPro" id="IPR038740">
    <property type="entry name" value="BioF2-like_GNAT_dom"/>
</dbReference>
<sequence>MPNLNTPWGDRFFFDLFKTGYVSPLYKRPIRNLLTNDILFDCADTEKAPEVNGISVIWDVPEYLDVHLKQLDANITVSKIRQYKGYLMHIAPFKNLDDFLAQQLSARSRKKLRSKKRNLESEHEIRYVFYYGNIEKEEYHRLFDAFYGFLEERFEEKKTVNNNLGKWDYYRDLVYPMILEKRASLFAIYDKDKPITIGMQFHLSRTVFSYVQSYDIAYSEYNMGDISTMKRLEWCFEQGFDTLDLSMGETDYKIKWCNHHYDLYFHVLYNRKSPSAVLKYKILMSKLQFKQYLRDKDILGKRFKMDKFKYWLRNLSS</sequence>
<protein>
    <recommendedName>
        <fullName evidence="1">BioF2-like acetyltransferase domain-containing protein</fullName>
    </recommendedName>
</protein>
<reference evidence="2" key="1">
    <citation type="journal article" date="2015" name="Nature">
        <title>Complex archaea that bridge the gap between prokaryotes and eukaryotes.</title>
        <authorList>
            <person name="Spang A."/>
            <person name="Saw J.H."/>
            <person name="Jorgensen S.L."/>
            <person name="Zaremba-Niedzwiedzka K."/>
            <person name="Martijn J."/>
            <person name="Lind A.E."/>
            <person name="van Eijk R."/>
            <person name="Schleper C."/>
            <person name="Guy L."/>
            <person name="Ettema T.J."/>
        </authorList>
    </citation>
    <scope>NUCLEOTIDE SEQUENCE</scope>
</reference>
<dbReference type="SUPFAM" id="SSF55729">
    <property type="entry name" value="Acyl-CoA N-acyltransferases (Nat)"/>
    <property type="match status" value="1"/>
</dbReference>
<gene>
    <name evidence="2" type="ORF">LCGC14_2291870</name>
</gene>
<dbReference type="EMBL" id="LAZR01032123">
    <property type="protein sequence ID" value="KKL51800.1"/>
    <property type="molecule type" value="Genomic_DNA"/>
</dbReference>
<accession>A0A0F9F3K6</accession>
<dbReference type="AlphaFoldDB" id="A0A0F9F3K6"/>